<evidence type="ECO:0000256" key="14">
    <source>
        <dbReference type="ARBA" id="ARBA00023268"/>
    </source>
</evidence>
<evidence type="ECO:0000256" key="19">
    <source>
        <dbReference type="PIRSR" id="PIRSR601191-2"/>
    </source>
</evidence>
<feature type="domain" description="CRESS-DNA virus Rep endonuclease" evidence="20">
    <location>
        <begin position="5"/>
        <end position="111"/>
    </location>
</feature>
<dbReference type="GO" id="GO:0016779">
    <property type="term" value="F:nucleotidyltransferase activity"/>
    <property type="evidence" value="ECO:0007669"/>
    <property type="project" value="UniProtKB-KW"/>
</dbReference>
<dbReference type="InterPro" id="IPR049912">
    <property type="entry name" value="CRESS_DNA_REP"/>
</dbReference>
<dbReference type="GO" id="GO:0016787">
    <property type="term" value="F:hydrolase activity"/>
    <property type="evidence" value="ECO:0007669"/>
    <property type="project" value="UniProtKB-KW"/>
</dbReference>
<evidence type="ECO:0000256" key="17">
    <source>
        <dbReference type="ARBA" id="ARBA00049360"/>
    </source>
</evidence>
<comment type="subcellular location">
    <subcellularLocation>
        <location evidence="2">Host nucleus</location>
    </subcellularLocation>
</comment>
<evidence type="ECO:0000256" key="2">
    <source>
        <dbReference type="ARBA" id="ARBA00004147"/>
    </source>
</evidence>
<keyword evidence="13" id="KW-0238">DNA-binding</keyword>
<evidence type="ECO:0000256" key="13">
    <source>
        <dbReference type="ARBA" id="ARBA00023125"/>
    </source>
</evidence>
<keyword evidence="9" id="KW-0547">Nucleotide-binding</keyword>
<dbReference type="GO" id="GO:0003724">
    <property type="term" value="F:RNA helicase activity"/>
    <property type="evidence" value="ECO:0007669"/>
    <property type="project" value="InterPro"/>
</dbReference>
<protein>
    <recommendedName>
        <fullName evidence="15">ATP-dependent helicase Rep</fullName>
    </recommendedName>
    <alternativeName>
        <fullName evidence="16">RepP</fullName>
    </alternativeName>
</protein>
<dbReference type="GO" id="GO:0046872">
    <property type="term" value="F:metal ion binding"/>
    <property type="evidence" value="ECO:0007669"/>
    <property type="project" value="UniProtKB-KW"/>
</dbReference>
<dbReference type="GO" id="GO:0003723">
    <property type="term" value="F:RNA binding"/>
    <property type="evidence" value="ECO:0007669"/>
    <property type="project" value="InterPro"/>
</dbReference>
<feature type="binding site" evidence="19">
    <location>
        <position position="53"/>
    </location>
    <ligand>
        <name>a divalent metal cation</name>
        <dbReference type="ChEBI" id="CHEBI:60240"/>
    </ligand>
</feature>
<evidence type="ECO:0000256" key="11">
    <source>
        <dbReference type="ARBA" id="ARBA00022801"/>
    </source>
</evidence>
<evidence type="ECO:0000256" key="4">
    <source>
        <dbReference type="ARBA" id="ARBA00022679"/>
    </source>
</evidence>
<evidence type="ECO:0000256" key="8">
    <source>
        <dbReference type="ARBA" id="ARBA00022723"/>
    </source>
</evidence>
<keyword evidence="14" id="KW-0511">Multifunctional enzyme</keyword>
<dbReference type="GO" id="GO:0005198">
    <property type="term" value="F:structural molecule activity"/>
    <property type="evidence" value="ECO:0007669"/>
    <property type="project" value="InterPro"/>
</dbReference>
<dbReference type="InterPro" id="IPR001301">
    <property type="entry name" value="Gemini_AL1_CLV"/>
</dbReference>
<evidence type="ECO:0000259" key="20">
    <source>
        <dbReference type="PROSITE" id="PS52020"/>
    </source>
</evidence>
<dbReference type="GO" id="GO:0004519">
    <property type="term" value="F:endonuclease activity"/>
    <property type="evidence" value="ECO:0007669"/>
    <property type="project" value="UniProtKB-KW"/>
</dbReference>
<name>A0A2K9LTQ3_9VIRU</name>
<dbReference type="GO" id="GO:0042025">
    <property type="term" value="C:host cell nucleus"/>
    <property type="evidence" value="ECO:0007669"/>
    <property type="project" value="UniProtKB-SubCell"/>
</dbReference>
<dbReference type="GO" id="GO:0003677">
    <property type="term" value="F:DNA binding"/>
    <property type="evidence" value="ECO:0007669"/>
    <property type="project" value="UniProtKB-KW"/>
</dbReference>
<sequence>MSNFRFHSKSIFLTYPQCDYPLKNFKDNIEAYFGNNLEKGVVSQENHQDGNKHLHAAICLHRQVTSRDPKLFDKLVDPAKHPNIAGRFTGGTLKAFDYVMKEGNFLPLNEKSFDLKEFLKLSKEKKNSRASMIVKEFDELPPEDVMENNKDFMLLHGKQMQAYVAWRGERERRLKFAKAQAQKVFVVPAPGYYNAWNNEIASWLTTNLRQKRKHRQKQLWIQGPPGIGKTKMMKKLRKLYSLTIYNWPKDERWWDLYGDGQYDIIMLDEFRSQKMITDLNPILSGDPISLSRRGMAPVEKRDKLPVIIMSNYTPEECFPNANEHGKLEPLLDRIKVVKCEGPIRIVEGAPPAECSTPFQFDDLPPPPPGSQFVLTDDYEDVFPQTPPEYEILDDDLPARVCNARPQQSTYLHTFPENREAYARYHGDPDYRLEDEMPAEEAAAVRRSAAAVPYTSADFDRNNDPFYFDKISRQSRAAMLAARNI</sequence>
<accession>A0A2K9LTQ3</accession>
<evidence type="ECO:0000256" key="6">
    <source>
        <dbReference type="ARBA" id="ARBA00022705"/>
    </source>
</evidence>
<dbReference type="EMBL" id="KY487992">
    <property type="protein sequence ID" value="AUM62051.1"/>
    <property type="molecule type" value="Genomic_DNA"/>
</dbReference>
<keyword evidence="8 19" id="KW-0479">Metal-binding</keyword>
<comment type="cofactor">
    <cofactor evidence="19">
        <name>Mg(2+)</name>
        <dbReference type="ChEBI" id="CHEBI:18420"/>
    </cofactor>
    <cofactor evidence="19">
        <name>Mn(2+)</name>
        <dbReference type="ChEBI" id="CHEBI:29035"/>
    </cofactor>
    <text evidence="19">Divalent metal cations, possibly Mg(2+) or Mn(2+).</text>
</comment>
<dbReference type="InterPro" id="IPR001191">
    <property type="entry name" value="Gemini_AL1_REP"/>
</dbReference>
<dbReference type="Gene3D" id="3.40.1310.20">
    <property type="match status" value="1"/>
</dbReference>
<dbReference type="PRINTS" id="PR00227">
    <property type="entry name" value="GEMCOATAL1"/>
</dbReference>
<dbReference type="InterPro" id="IPR027417">
    <property type="entry name" value="P-loop_NTPase"/>
</dbReference>
<proteinExistence type="inferred from homology"/>
<dbReference type="Gene3D" id="3.40.50.300">
    <property type="entry name" value="P-loop containing nucleotide triphosphate hydrolases"/>
    <property type="match status" value="1"/>
</dbReference>
<reference evidence="21" key="1">
    <citation type="submission" date="2017-01" db="EMBL/GenBank/DDBJ databases">
        <title>High-throughput sequencing uncovers low homogeneity in the biogeography of single-stranded DNA viruses.</title>
        <authorList>
            <person name="Pearson V.M."/>
            <person name="Rokyta D.R."/>
        </authorList>
    </citation>
    <scope>NUCLEOTIDE SEQUENCE</scope>
</reference>
<evidence type="ECO:0000256" key="9">
    <source>
        <dbReference type="ARBA" id="ARBA00022741"/>
    </source>
</evidence>
<evidence type="ECO:0000256" key="15">
    <source>
        <dbReference type="ARBA" id="ARBA00030754"/>
    </source>
</evidence>
<dbReference type="GO" id="GO:0006260">
    <property type="term" value="P:DNA replication"/>
    <property type="evidence" value="ECO:0007669"/>
    <property type="project" value="UniProtKB-KW"/>
</dbReference>
<keyword evidence="12" id="KW-0190">Covalent protein-DNA linkage</keyword>
<dbReference type="InterPro" id="IPR000605">
    <property type="entry name" value="Helicase_SF3_ssDNA/RNA_vir"/>
</dbReference>
<keyword evidence="6" id="KW-0235">DNA replication</keyword>
<dbReference type="PROSITE" id="PS52020">
    <property type="entry name" value="CRESS_DNA_REP"/>
    <property type="match status" value="1"/>
</dbReference>
<feature type="binding site" evidence="19">
    <location>
        <position position="102"/>
    </location>
    <ligand>
        <name>a divalent metal cation</name>
        <dbReference type="ChEBI" id="CHEBI:60240"/>
    </ligand>
</feature>
<evidence type="ECO:0000256" key="5">
    <source>
        <dbReference type="ARBA" id="ARBA00022695"/>
    </source>
</evidence>
<evidence type="ECO:0000313" key="21">
    <source>
        <dbReference type="EMBL" id="AUM62051.1"/>
    </source>
</evidence>
<evidence type="ECO:0000256" key="1">
    <source>
        <dbReference type="ARBA" id="ARBA00001936"/>
    </source>
</evidence>
<gene>
    <name evidence="21" type="primary">Rep</name>
</gene>
<feature type="active site" description="For DNA cleavage activity" evidence="18">
    <location>
        <position position="98"/>
    </location>
</feature>
<feature type="binding site" evidence="19">
    <location>
        <position position="45"/>
    </location>
    <ligand>
        <name>a divalent metal cation</name>
        <dbReference type="ChEBI" id="CHEBI:60240"/>
    </ligand>
</feature>
<dbReference type="PRINTS" id="PR00228">
    <property type="entry name" value="GEMCOATCLVL1"/>
</dbReference>
<keyword evidence="11" id="KW-0378">Hydrolase</keyword>
<dbReference type="Pfam" id="PF00799">
    <property type="entry name" value="Gemini_AL1"/>
    <property type="match status" value="1"/>
</dbReference>
<evidence type="ECO:0000256" key="7">
    <source>
        <dbReference type="ARBA" id="ARBA00022722"/>
    </source>
</evidence>
<comment type="cofactor">
    <cofactor evidence="1">
        <name>Mn(2+)</name>
        <dbReference type="ChEBI" id="CHEBI:29035"/>
    </cofactor>
</comment>
<keyword evidence="4" id="KW-0808">Transferase</keyword>
<evidence type="ECO:0000256" key="12">
    <source>
        <dbReference type="ARBA" id="ARBA00023124"/>
    </source>
</evidence>
<comment type="similarity">
    <text evidence="3">Belongs to the nanoviruses/circoviruses replication-associated protein family.</text>
</comment>
<dbReference type="SUPFAM" id="SSF52540">
    <property type="entry name" value="P-loop containing nucleoside triphosphate hydrolases"/>
    <property type="match status" value="1"/>
</dbReference>
<keyword evidence="5" id="KW-0548">Nucleotidyltransferase</keyword>
<evidence type="ECO:0000256" key="3">
    <source>
        <dbReference type="ARBA" id="ARBA00008545"/>
    </source>
</evidence>
<evidence type="ECO:0000256" key="18">
    <source>
        <dbReference type="PIRSR" id="PIRSR601191-1"/>
    </source>
</evidence>
<dbReference type="SUPFAM" id="SSF55464">
    <property type="entry name" value="Origin of replication-binding domain, RBD-like"/>
    <property type="match status" value="1"/>
</dbReference>
<dbReference type="GO" id="GO:0000166">
    <property type="term" value="F:nucleotide binding"/>
    <property type="evidence" value="ECO:0007669"/>
    <property type="project" value="UniProtKB-KW"/>
</dbReference>
<dbReference type="Pfam" id="PF00910">
    <property type="entry name" value="RNA_helicase"/>
    <property type="match status" value="1"/>
</dbReference>
<organism evidence="21">
    <name type="scientific">uncultured virus</name>
    <dbReference type="NCBI Taxonomy" id="340016"/>
    <lineage>
        <taxon>Viruses</taxon>
        <taxon>environmental samples</taxon>
    </lineage>
</organism>
<keyword evidence="10" id="KW-0255">Endonuclease</keyword>
<evidence type="ECO:0000256" key="10">
    <source>
        <dbReference type="ARBA" id="ARBA00022759"/>
    </source>
</evidence>
<feature type="binding site" evidence="19">
    <location>
        <position position="55"/>
    </location>
    <ligand>
        <name>a divalent metal cation</name>
        <dbReference type="ChEBI" id="CHEBI:60240"/>
    </ligand>
</feature>
<keyword evidence="7" id="KW-0540">Nuclease</keyword>
<evidence type="ECO:0000256" key="16">
    <source>
        <dbReference type="ARBA" id="ARBA00032243"/>
    </source>
</evidence>
<comment type="catalytic activity">
    <reaction evidence="17">
        <text>ATP + H2O = ADP + phosphate + H(+)</text>
        <dbReference type="Rhea" id="RHEA:13065"/>
        <dbReference type="ChEBI" id="CHEBI:15377"/>
        <dbReference type="ChEBI" id="CHEBI:15378"/>
        <dbReference type="ChEBI" id="CHEBI:30616"/>
        <dbReference type="ChEBI" id="CHEBI:43474"/>
        <dbReference type="ChEBI" id="CHEBI:456216"/>
    </reaction>
</comment>